<dbReference type="Pfam" id="PF10987">
    <property type="entry name" value="DUF2806"/>
    <property type="match status" value="1"/>
</dbReference>
<gene>
    <name evidence="2" type="ORF">EMK97_09565</name>
</gene>
<organism evidence="2 3">
    <name type="scientific">Litorilituus sediminis</name>
    <dbReference type="NCBI Taxonomy" id="718192"/>
    <lineage>
        <taxon>Bacteria</taxon>
        <taxon>Pseudomonadati</taxon>
        <taxon>Pseudomonadota</taxon>
        <taxon>Gammaproteobacteria</taxon>
        <taxon>Alteromonadales</taxon>
        <taxon>Colwelliaceae</taxon>
        <taxon>Litorilituus</taxon>
    </lineage>
</organism>
<sequence length="296" mass="33610">MTKDKMPIATSSSTDSNLTTTPAKESDKHHKSSDSNTSQQFLKLTKLFAVDGALLPPEKQMPIEDRCEKRARLLHLRKQQNIESIMQKTLAYCASSEVKQRTDQDWFSRYINLAEGISNTTMQDLWAKILAGELAKPGSFSFKALQVFRDMSIFDAKLFAKACSLAVQDQSKRNIRIFSGSYQQPGLLNWFSKDRIQGINLSHYGLNYADLLALAENHLIYMQESELSLSNTQDKLTLNYNGLPLKLTARKANTNIQFYKFTPIGTELAQLISDKPNEDFFNNINDVLSKHFHVTN</sequence>
<proteinExistence type="predicted"/>
<dbReference type="NCBIfam" id="TIGR03899">
    <property type="entry name" value="TIGR03899 family protein"/>
    <property type="match status" value="1"/>
</dbReference>
<evidence type="ECO:0000256" key="1">
    <source>
        <dbReference type="SAM" id="MobiDB-lite"/>
    </source>
</evidence>
<feature type="compositionally biased region" description="Low complexity" evidence="1">
    <location>
        <begin position="10"/>
        <end position="21"/>
    </location>
</feature>
<accession>A0A4P6P3N5</accession>
<keyword evidence="3" id="KW-1185">Reference proteome</keyword>
<dbReference type="OrthoDB" id="886161at2"/>
<feature type="region of interest" description="Disordered" evidence="1">
    <location>
        <begin position="1"/>
        <end position="38"/>
    </location>
</feature>
<dbReference type="Proteomes" id="UP000290244">
    <property type="component" value="Chromosome"/>
</dbReference>
<dbReference type="AlphaFoldDB" id="A0A4P6P3N5"/>
<dbReference type="KEGG" id="lsd:EMK97_09565"/>
<evidence type="ECO:0000313" key="2">
    <source>
        <dbReference type="EMBL" id="QBG35943.1"/>
    </source>
</evidence>
<reference evidence="2 3" key="1">
    <citation type="submission" date="2018-12" db="EMBL/GenBank/DDBJ databases">
        <title>Complete genome of Litorilituus sediminis.</title>
        <authorList>
            <person name="Liu A."/>
            <person name="Rong J."/>
        </authorList>
    </citation>
    <scope>NUCLEOTIDE SEQUENCE [LARGE SCALE GENOMIC DNA]</scope>
    <source>
        <strain evidence="2 3">JCM 17549</strain>
    </source>
</reference>
<dbReference type="InterPro" id="IPR021254">
    <property type="entry name" value="DUF2806"/>
</dbReference>
<dbReference type="RefSeq" id="WP_130601612.1">
    <property type="nucleotide sequence ID" value="NZ_CP034759.1"/>
</dbReference>
<protein>
    <submittedName>
        <fullName evidence="2">TIGR03899 family protein</fullName>
    </submittedName>
</protein>
<name>A0A4P6P3N5_9GAMM</name>
<dbReference type="EMBL" id="CP034759">
    <property type="protein sequence ID" value="QBG35943.1"/>
    <property type="molecule type" value="Genomic_DNA"/>
</dbReference>
<evidence type="ECO:0000313" key="3">
    <source>
        <dbReference type="Proteomes" id="UP000290244"/>
    </source>
</evidence>